<name>A0A814VLJ0_9BILA</name>
<dbReference type="InterPro" id="IPR036322">
    <property type="entry name" value="WD40_repeat_dom_sf"/>
</dbReference>
<proteinExistence type="predicted"/>
<dbReference type="Proteomes" id="UP000663829">
    <property type="component" value="Unassembled WGS sequence"/>
</dbReference>
<dbReference type="AlphaFoldDB" id="A0A814VLJ0"/>
<accession>A0A814VLJ0</accession>
<sequence>MESVPLLTERTIELIKLIESLNIEQDLERTRDKLDSWKMSMTDCISEIHRRTKNKIQSMIIRLKTLKDEKLKELKIDYEQKLQKSISRKQPLYPQETKDIQDKLTRMNNEVKRFGKLLTDLEQDQLELQKPYKQLRSIQKENSNLAPLLNSTVGKEFELNNLKMSTTAAYLATSDKHILIEDNEHVLLFDKDVKLKEFEWRHDIHGGKIKDLCWSHHLQVFFILSAQEFHTYDPFTFTLEKIEQIKPFTGTHFQSVTCYRNSDIYLCSETSSNKTYVEKWSMLSCSMIRRWWSDIFEFDDQYISCLRQNDSQLVACIQDKQQQWRCDLFDFELKRLERGQLLKNTIGRTFVSSLFDHQWLIITTNGGAVWLMSEQGQLIEHKDMKKERQLIQNASMMGDTLLVLKMIEPNEIKILEL</sequence>
<evidence type="ECO:0000313" key="1">
    <source>
        <dbReference type="EMBL" id="CAF1190607.1"/>
    </source>
</evidence>
<gene>
    <name evidence="1" type="ORF">GPM918_LOCUS23186</name>
    <name evidence="2" type="ORF">SRO942_LOCUS23187</name>
</gene>
<protein>
    <submittedName>
        <fullName evidence="1">Uncharacterized protein</fullName>
    </submittedName>
</protein>
<keyword evidence="3" id="KW-1185">Reference proteome</keyword>
<evidence type="ECO:0000313" key="2">
    <source>
        <dbReference type="EMBL" id="CAF3954884.1"/>
    </source>
</evidence>
<dbReference type="Proteomes" id="UP000681722">
    <property type="component" value="Unassembled WGS sequence"/>
</dbReference>
<comment type="caution">
    <text evidence="1">The sequence shown here is derived from an EMBL/GenBank/DDBJ whole genome shotgun (WGS) entry which is preliminary data.</text>
</comment>
<reference evidence="1" key="1">
    <citation type="submission" date="2021-02" db="EMBL/GenBank/DDBJ databases">
        <authorList>
            <person name="Nowell W R."/>
        </authorList>
    </citation>
    <scope>NUCLEOTIDE SEQUENCE</scope>
</reference>
<organism evidence="1 3">
    <name type="scientific">Didymodactylos carnosus</name>
    <dbReference type="NCBI Taxonomy" id="1234261"/>
    <lineage>
        <taxon>Eukaryota</taxon>
        <taxon>Metazoa</taxon>
        <taxon>Spiralia</taxon>
        <taxon>Gnathifera</taxon>
        <taxon>Rotifera</taxon>
        <taxon>Eurotatoria</taxon>
        <taxon>Bdelloidea</taxon>
        <taxon>Philodinida</taxon>
        <taxon>Philodinidae</taxon>
        <taxon>Didymodactylos</taxon>
    </lineage>
</organism>
<dbReference type="OrthoDB" id="9982398at2759"/>
<dbReference type="EMBL" id="CAJNOQ010008189">
    <property type="protein sequence ID" value="CAF1190607.1"/>
    <property type="molecule type" value="Genomic_DNA"/>
</dbReference>
<evidence type="ECO:0000313" key="3">
    <source>
        <dbReference type="Proteomes" id="UP000663829"/>
    </source>
</evidence>
<dbReference type="SUPFAM" id="SSF50978">
    <property type="entry name" value="WD40 repeat-like"/>
    <property type="match status" value="1"/>
</dbReference>
<dbReference type="EMBL" id="CAJOBC010008191">
    <property type="protein sequence ID" value="CAF3954884.1"/>
    <property type="molecule type" value="Genomic_DNA"/>
</dbReference>